<evidence type="ECO:0000256" key="10">
    <source>
        <dbReference type="ARBA" id="ARBA00048968"/>
    </source>
</evidence>
<comment type="similarity">
    <text evidence="3">Belongs to the purine nucleoside phosphorylase YfiH/LACC1 family.</text>
</comment>
<evidence type="ECO:0000256" key="6">
    <source>
        <dbReference type="ARBA" id="ARBA00022801"/>
    </source>
</evidence>
<dbReference type="InterPro" id="IPR003730">
    <property type="entry name" value="Cu_polyphenol_OxRdtase"/>
</dbReference>
<keyword evidence="13" id="KW-1185">Reference proteome</keyword>
<keyword evidence="5" id="KW-0479">Metal-binding</keyword>
<reference evidence="12 13" key="1">
    <citation type="submission" date="2018-01" db="EMBL/GenBank/DDBJ databases">
        <title>Lactibacter flavus gen. nov., sp. nov., a novel bacterium of the family Propionibacteriaceae isolated from raw milk and dairy products.</title>
        <authorList>
            <person name="Wenning M."/>
            <person name="Breitenwieser F."/>
            <person name="Huptas C."/>
            <person name="von Neubeck M."/>
            <person name="Busse H.-J."/>
            <person name="Scherer S."/>
        </authorList>
    </citation>
    <scope>NUCLEOTIDE SEQUENCE [LARGE SCALE GENOMIC DNA]</scope>
    <source>
        <strain evidence="12 13">VG341</strain>
    </source>
</reference>
<proteinExistence type="inferred from homology"/>
<keyword evidence="8" id="KW-0186">Copper</keyword>
<evidence type="ECO:0000256" key="3">
    <source>
        <dbReference type="ARBA" id="ARBA00007353"/>
    </source>
</evidence>
<dbReference type="CDD" id="cd16833">
    <property type="entry name" value="YfiH"/>
    <property type="match status" value="1"/>
</dbReference>
<comment type="caution">
    <text evidence="12">The sequence shown here is derived from an EMBL/GenBank/DDBJ whole genome shotgun (WGS) entry which is preliminary data.</text>
</comment>
<dbReference type="Proteomes" id="UP000290624">
    <property type="component" value="Unassembled WGS sequence"/>
</dbReference>
<evidence type="ECO:0000256" key="4">
    <source>
        <dbReference type="ARBA" id="ARBA00022679"/>
    </source>
</evidence>
<comment type="catalytic activity">
    <reaction evidence="10">
        <text>adenosine + phosphate = alpha-D-ribose 1-phosphate + adenine</text>
        <dbReference type="Rhea" id="RHEA:27642"/>
        <dbReference type="ChEBI" id="CHEBI:16335"/>
        <dbReference type="ChEBI" id="CHEBI:16708"/>
        <dbReference type="ChEBI" id="CHEBI:43474"/>
        <dbReference type="ChEBI" id="CHEBI:57720"/>
        <dbReference type="EC" id="2.4.2.1"/>
    </reaction>
    <physiologicalReaction direction="left-to-right" evidence="10">
        <dbReference type="Rhea" id="RHEA:27643"/>
    </physiologicalReaction>
</comment>
<comment type="catalytic activity">
    <reaction evidence="11">
        <text>S-methyl-5'-thioadenosine + phosphate = 5-(methylsulfanyl)-alpha-D-ribose 1-phosphate + adenine</text>
        <dbReference type="Rhea" id="RHEA:11852"/>
        <dbReference type="ChEBI" id="CHEBI:16708"/>
        <dbReference type="ChEBI" id="CHEBI:17509"/>
        <dbReference type="ChEBI" id="CHEBI:43474"/>
        <dbReference type="ChEBI" id="CHEBI:58533"/>
        <dbReference type="EC" id="2.4.2.28"/>
    </reaction>
    <physiologicalReaction direction="left-to-right" evidence="11">
        <dbReference type="Rhea" id="RHEA:11853"/>
    </physiologicalReaction>
</comment>
<evidence type="ECO:0000256" key="1">
    <source>
        <dbReference type="ARBA" id="ARBA00000553"/>
    </source>
</evidence>
<keyword evidence="4" id="KW-0808">Transferase</keyword>
<protein>
    <submittedName>
        <fullName evidence="12">Laccase</fullName>
    </submittedName>
</protein>
<evidence type="ECO:0000256" key="2">
    <source>
        <dbReference type="ARBA" id="ARBA00003215"/>
    </source>
</evidence>
<keyword evidence="6" id="KW-0378">Hydrolase</keyword>
<dbReference type="Pfam" id="PF02578">
    <property type="entry name" value="Cu-oxidase_4"/>
    <property type="match status" value="1"/>
</dbReference>
<organism evidence="12 13">
    <name type="scientific">Propioniciclava flava</name>
    <dbReference type="NCBI Taxonomy" id="2072026"/>
    <lineage>
        <taxon>Bacteria</taxon>
        <taxon>Bacillati</taxon>
        <taxon>Actinomycetota</taxon>
        <taxon>Actinomycetes</taxon>
        <taxon>Propionibacteriales</taxon>
        <taxon>Propionibacteriaceae</taxon>
        <taxon>Propioniciclava</taxon>
    </lineage>
</organism>
<dbReference type="GO" id="GO:0017061">
    <property type="term" value="F:S-methyl-5-thioadenosine phosphorylase activity"/>
    <property type="evidence" value="ECO:0007669"/>
    <property type="project" value="UniProtKB-EC"/>
</dbReference>
<dbReference type="PANTHER" id="PTHR30616:SF2">
    <property type="entry name" value="PURINE NUCLEOSIDE PHOSPHORYLASE LACC1"/>
    <property type="match status" value="1"/>
</dbReference>
<comment type="catalytic activity">
    <reaction evidence="9">
        <text>adenosine + H2O + H(+) = inosine + NH4(+)</text>
        <dbReference type="Rhea" id="RHEA:24408"/>
        <dbReference type="ChEBI" id="CHEBI:15377"/>
        <dbReference type="ChEBI" id="CHEBI:15378"/>
        <dbReference type="ChEBI" id="CHEBI:16335"/>
        <dbReference type="ChEBI" id="CHEBI:17596"/>
        <dbReference type="ChEBI" id="CHEBI:28938"/>
        <dbReference type="EC" id="3.5.4.4"/>
    </reaction>
    <physiologicalReaction direction="left-to-right" evidence="9">
        <dbReference type="Rhea" id="RHEA:24409"/>
    </physiologicalReaction>
</comment>
<comment type="catalytic activity">
    <reaction evidence="1">
        <text>inosine + phosphate = alpha-D-ribose 1-phosphate + hypoxanthine</text>
        <dbReference type="Rhea" id="RHEA:27646"/>
        <dbReference type="ChEBI" id="CHEBI:17368"/>
        <dbReference type="ChEBI" id="CHEBI:17596"/>
        <dbReference type="ChEBI" id="CHEBI:43474"/>
        <dbReference type="ChEBI" id="CHEBI:57720"/>
        <dbReference type="EC" id="2.4.2.1"/>
    </reaction>
    <physiologicalReaction direction="left-to-right" evidence="1">
        <dbReference type="Rhea" id="RHEA:27647"/>
    </physiologicalReaction>
</comment>
<evidence type="ECO:0000256" key="11">
    <source>
        <dbReference type="ARBA" id="ARBA00049893"/>
    </source>
</evidence>
<sequence>MFCFRRDPDARLGVGVAFTTATVDVGDGRDREGRDADLARVSAEIGVPVAIVSQVHGADVYVVESLGDAPVQDLTHQQADALVATQPGVAVGVRVADCVPICLATEDGAAVAAVHAGRRGLLVGVIGATVARLTEVTDAPVHAWVGPHICAQCYELPEDLAAETSGLLGIAPSHTRWGTPSLDLGGAAQRQLDAAGVTSEFVGGCTHEEASLHSYRRDGAAAGRLLGAVWMGRP</sequence>
<dbReference type="InterPro" id="IPR038371">
    <property type="entry name" value="Cu_polyphenol_OxRdtase_sf"/>
</dbReference>
<dbReference type="OrthoDB" id="4279at2"/>
<comment type="function">
    <text evidence="2">Purine nucleoside enzyme that catalyzes the phosphorolysis of adenosine and inosine nucleosides, yielding D-ribose 1-phosphate and the respective free bases, adenine and hypoxanthine. Also catalyzes the phosphorolysis of S-methyl-5'-thioadenosine into adenine and S-methyl-5-thio-alpha-D-ribose 1-phosphate. Also has adenosine deaminase activity.</text>
</comment>
<evidence type="ECO:0000256" key="5">
    <source>
        <dbReference type="ARBA" id="ARBA00022723"/>
    </source>
</evidence>
<dbReference type="AlphaFoldDB" id="A0A4Q2EH44"/>
<evidence type="ECO:0000256" key="7">
    <source>
        <dbReference type="ARBA" id="ARBA00022833"/>
    </source>
</evidence>
<gene>
    <name evidence="12" type="ORF">C1706_07500</name>
</gene>
<dbReference type="PANTHER" id="PTHR30616">
    <property type="entry name" value="UNCHARACTERIZED PROTEIN YFIH"/>
    <property type="match status" value="1"/>
</dbReference>
<keyword evidence="7" id="KW-0862">Zinc</keyword>
<accession>A0A4Q2EH44</accession>
<dbReference type="RefSeq" id="WP_129458605.1">
    <property type="nucleotide sequence ID" value="NZ_PPCV01000004.1"/>
</dbReference>
<dbReference type="Gene3D" id="3.60.140.10">
    <property type="entry name" value="CNF1/YfiH-like putative cysteine hydrolases"/>
    <property type="match status" value="1"/>
</dbReference>
<dbReference type="InterPro" id="IPR011324">
    <property type="entry name" value="Cytotoxic_necrot_fac-like_cat"/>
</dbReference>
<evidence type="ECO:0000256" key="9">
    <source>
        <dbReference type="ARBA" id="ARBA00047989"/>
    </source>
</evidence>
<dbReference type="GO" id="GO:0016787">
    <property type="term" value="F:hydrolase activity"/>
    <property type="evidence" value="ECO:0007669"/>
    <property type="project" value="UniProtKB-KW"/>
</dbReference>
<name>A0A4Q2EH44_9ACTN</name>
<evidence type="ECO:0000256" key="8">
    <source>
        <dbReference type="ARBA" id="ARBA00023008"/>
    </source>
</evidence>
<dbReference type="EMBL" id="PPCV01000004">
    <property type="protein sequence ID" value="RXW32383.1"/>
    <property type="molecule type" value="Genomic_DNA"/>
</dbReference>
<dbReference type="GO" id="GO:0005507">
    <property type="term" value="F:copper ion binding"/>
    <property type="evidence" value="ECO:0007669"/>
    <property type="project" value="TreeGrafter"/>
</dbReference>
<evidence type="ECO:0000313" key="12">
    <source>
        <dbReference type="EMBL" id="RXW32383.1"/>
    </source>
</evidence>
<dbReference type="SUPFAM" id="SSF64438">
    <property type="entry name" value="CNF1/YfiH-like putative cysteine hydrolases"/>
    <property type="match status" value="1"/>
</dbReference>
<evidence type="ECO:0000313" key="13">
    <source>
        <dbReference type="Proteomes" id="UP000290624"/>
    </source>
</evidence>